<keyword evidence="5" id="KW-0811">Translocation</keyword>
<proteinExistence type="predicted"/>
<dbReference type="Proteomes" id="UP001212997">
    <property type="component" value="Unassembled WGS sequence"/>
</dbReference>
<dbReference type="AlphaFoldDB" id="A0AAD5V5J1"/>
<keyword evidence="4" id="KW-0653">Protein transport</keyword>
<dbReference type="Pfam" id="PF03177">
    <property type="entry name" value="Nucleoporin_C"/>
    <property type="match status" value="1"/>
</dbReference>
<name>A0AAD5V5J1_9APHY</name>
<keyword evidence="6" id="KW-0539">Nucleus</keyword>
<evidence type="ECO:0000259" key="7">
    <source>
        <dbReference type="Pfam" id="PF03177"/>
    </source>
</evidence>
<evidence type="ECO:0000256" key="3">
    <source>
        <dbReference type="ARBA" id="ARBA00022816"/>
    </source>
</evidence>
<dbReference type="InterPro" id="IPR007187">
    <property type="entry name" value="Nucleoporin_Nup133/Nup155_C"/>
</dbReference>
<dbReference type="Gene3D" id="1.25.40.700">
    <property type="match status" value="1"/>
</dbReference>
<organism evidence="8 9">
    <name type="scientific">Meripilus lineatus</name>
    <dbReference type="NCBI Taxonomy" id="2056292"/>
    <lineage>
        <taxon>Eukaryota</taxon>
        <taxon>Fungi</taxon>
        <taxon>Dikarya</taxon>
        <taxon>Basidiomycota</taxon>
        <taxon>Agaricomycotina</taxon>
        <taxon>Agaricomycetes</taxon>
        <taxon>Polyporales</taxon>
        <taxon>Meripilaceae</taxon>
        <taxon>Meripilus</taxon>
    </lineage>
</organism>
<evidence type="ECO:0000256" key="5">
    <source>
        <dbReference type="ARBA" id="ARBA00023010"/>
    </source>
</evidence>
<evidence type="ECO:0000313" key="9">
    <source>
        <dbReference type="Proteomes" id="UP001212997"/>
    </source>
</evidence>
<keyword evidence="9" id="KW-1185">Reference proteome</keyword>
<dbReference type="GO" id="GO:0016973">
    <property type="term" value="P:poly(A)+ mRNA export from nucleus"/>
    <property type="evidence" value="ECO:0007669"/>
    <property type="project" value="TreeGrafter"/>
</dbReference>
<feature type="domain" description="Nucleoporin Nup133/Nup155-like C-terminal" evidence="7">
    <location>
        <begin position="224"/>
        <end position="726"/>
    </location>
</feature>
<reference evidence="8" key="1">
    <citation type="submission" date="2022-07" db="EMBL/GenBank/DDBJ databases">
        <title>Genome Sequence of Physisporinus lineatus.</title>
        <authorList>
            <person name="Buettner E."/>
        </authorList>
    </citation>
    <scope>NUCLEOTIDE SEQUENCE</scope>
    <source>
        <strain evidence="8">VT162</strain>
    </source>
</reference>
<gene>
    <name evidence="8" type="ORF">NLI96_g4140</name>
</gene>
<dbReference type="PANTHER" id="PTHR13405">
    <property type="entry name" value="NUCLEAR PORE COMPLEX PROTEIN NUP133"/>
    <property type="match status" value="1"/>
</dbReference>
<accession>A0AAD5V5J1</accession>
<dbReference type="EMBL" id="JANAWD010000116">
    <property type="protein sequence ID" value="KAJ3486587.1"/>
    <property type="molecule type" value="Genomic_DNA"/>
</dbReference>
<comment type="subcellular location">
    <subcellularLocation>
        <location evidence="1">Nucleus envelope</location>
    </subcellularLocation>
</comment>
<dbReference type="GO" id="GO:0006606">
    <property type="term" value="P:protein import into nucleus"/>
    <property type="evidence" value="ECO:0007669"/>
    <property type="project" value="TreeGrafter"/>
</dbReference>
<evidence type="ECO:0000256" key="6">
    <source>
        <dbReference type="ARBA" id="ARBA00023242"/>
    </source>
</evidence>
<comment type="caution">
    <text evidence="8">The sequence shown here is derived from an EMBL/GenBank/DDBJ whole genome shotgun (WGS) entry which is preliminary data.</text>
</comment>
<keyword evidence="2" id="KW-0813">Transport</keyword>
<dbReference type="GO" id="GO:0000972">
    <property type="term" value="P:transcription-dependent tethering of RNA polymerase II gene DNA at nuclear periphery"/>
    <property type="evidence" value="ECO:0007669"/>
    <property type="project" value="TreeGrafter"/>
</dbReference>
<dbReference type="InterPro" id="IPR037624">
    <property type="entry name" value="Nup133-like"/>
</dbReference>
<dbReference type="PANTHER" id="PTHR13405:SF11">
    <property type="entry name" value="NUCLEAR PORE COMPLEX PROTEIN NUP133"/>
    <property type="match status" value="1"/>
</dbReference>
<evidence type="ECO:0000313" key="8">
    <source>
        <dbReference type="EMBL" id="KAJ3486587.1"/>
    </source>
</evidence>
<dbReference type="Gene3D" id="1.20.58.1380">
    <property type="match status" value="1"/>
</dbReference>
<evidence type="ECO:0000256" key="4">
    <source>
        <dbReference type="ARBA" id="ARBA00022927"/>
    </source>
</evidence>
<keyword evidence="3" id="KW-0509">mRNA transport</keyword>
<protein>
    <recommendedName>
        <fullName evidence="7">Nucleoporin Nup133/Nup155-like C-terminal domain-containing protein</fullName>
    </recommendedName>
</protein>
<dbReference type="GO" id="GO:0017056">
    <property type="term" value="F:structural constituent of nuclear pore"/>
    <property type="evidence" value="ECO:0007669"/>
    <property type="project" value="InterPro"/>
</dbReference>
<evidence type="ECO:0000256" key="2">
    <source>
        <dbReference type="ARBA" id="ARBA00022448"/>
    </source>
</evidence>
<sequence>MHPRLELILDGKIIGVQFGDTVTLCSRDNEYMDRLELKSRKDRTFGLGSVEGDSDVLVLTAGILMRALIDEEAVAKFDPEHGRANLIKSTMTQSILYGSNPENPLYFSFPPEIDPEALMSGAEQLSQAILESETQVVRPNHDLQAQMTSRKERLSFLIKFINENAVISKMSQSSRQRLATDAEKLYAAHQLWLKATERMSSSNPYTILPEAVYPYMRGVGEGHHEDFMRAFFRLKVDDIGSLFPHLLAIVRSSDHELTRDVLTIAPQANGIILTILQSALEYREYNEGVYGLERPLIRPWTSSPAVLDILTELFDVTTKLIETSANDLQPSRRRTEAKDQLPKLASVLFLAYHERLEWLGSQIAADDPENVREKEIRAHRFKQLRPEILDTLSTAVSFLSVRPSLKVFAYSGRNGFSAEAFKLAEDFRDFRSLASLCHKDVVYPPQRNPNAERIQIYIERFKEDFTTELYQWYVEHGELRAMFAQDHGDYLDKFFAQRPNRNISWIHDFGKGRFGAASESLLAEAETANELETKHLMLSLGKLSHLAQLHEREASAISESVLDAFHDGLDFVSVHETLLEELKTALASVRVRQSLEMQVDTIVKAKASGLASFRELQNVFKQLVRRILQGKALSVEDTADVLSLKDNKDTLDDYVTALHLLSFAKNLPDFRRLSAFRSVWRRIYIHDDWDSIRKTSGATDAEVNERFKNTALFTVLQATLHKKHQPRGYLLLPDEVLNVPETEEIASRWPGLPPEEIDEMKGDYEVESLRVEELQLGEAFERVKELVLGE</sequence>
<dbReference type="GO" id="GO:0031080">
    <property type="term" value="C:nuclear pore outer ring"/>
    <property type="evidence" value="ECO:0007669"/>
    <property type="project" value="TreeGrafter"/>
</dbReference>
<evidence type="ECO:0000256" key="1">
    <source>
        <dbReference type="ARBA" id="ARBA00004259"/>
    </source>
</evidence>